<dbReference type="InterPro" id="IPR003960">
    <property type="entry name" value="ATPase_AAA_CS"/>
</dbReference>
<dbReference type="OrthoDB" id="27435at2759"/>
<dbReference type="SMART" id="SM00382">
    <property type="entry name" value="AAA"/>
    <property type="match status" value="2"/>
</dbReference>
<dbReference type="Gene3D" id="3.40.50.300">
    <property type="entry name" value="P-loop containing nucleotide triphosphate hydrolases"/>
    <property type="match status" value="2"/>
</dbReference>
<evidence type="ECO:0000313" key="6">
    <source>
        <dbReference type="Proteomes" id="UP000355283"/>
    </source>
</evidence>
<proteinExistence type="predicted"/>
<evidence type="ECO:0000259" key="4">
    <source>
        <dbReference type="SMART" id="SM00382"/>
    </source>
</evidence>
<evidence type="ECO:0000256" key="2">
    <source>
        <dbReference type="ARBA" id="ARBA00022741"/>
    </source>
</evidence>
<dbReference type="Pfam" id="PF17862">
    <property type="entry name" value="AAA_lid_3"/>
    <property type="match status" value="2"/>
</dbReference>
<evidence type="ECO:0000256" key="3">
    <source>
        <dbReference type="ARBA" id="ARBA00022840"/>
    </source>
</evidence>
<dbReference type="GO" id="GO:0016887">
    <property type="term" value="F:ATP hydrolysis activity"/>
    <property type="evidence" value="ECO:0007669"/>
    <property type="project" value="InterPro"/>
</dbReference>
<evidence type="ECO:0000256" key="1">
    <source>
        <dbReference type="ARBA" id="ARBA00022737"/>
    </source>
</evidence>
<feature type="domain" description="AAA+ ATPase" evidence="4">
    <location>
        <begin position="300"/>
        <end position="440"/>
    </location>
</feature>
<name>A0A4D9CZ55_9STRA</name>
<accession>A0A4D9CZ55</accession>
<dbReference type="InterPro" id="IPR050168">
    <property type="entry name" value="AAA_ATPase_domain"/>
</dbReference>
<dbReference type="CDD" id="cd19511">
    <property type="entry name" value="RecA-like_CDC48_r2-like"/>
    <property type="match status" value="1"/>
</dbReference>
<dbReference type="SUPFAM" id="SSF52540">
    <property type="entry name" value="P-loop containing nucleoside triphosphate hydrolases"/>
    <property type="match status" value="2"/>
</dbReference>
<protein>
    <recommendedName>
        <fullName evidence="4">AAA+ ATPase domain-containing protein</fullName>
    </recommendedName>
</protein>
<dbReference type="FunFam" id="3.40.50.300:FF:000012">
    <property type="entry name" value="Transitional endoplasmic reticulum ATPase"/>
    <property type="match status" value="1"/>
</dbReference>
<dbReference type="Gene3D" id="1.10.8.60">
    <property type="match status" value="2"/>
</dbReference>
<keyword evidence="3" id="KW-0067">ATP-binding</keyword>
<dbReference type="PANTHER" id="PTHR23077:SF27">
    <property type="entry name" value="ATPASE FAMILY GENE 2 PROTEIN HOMOLOG A"/>
    <property type="match status" value="1"/>
</dbReference>
<keyword evidence="2" id="KW-0547">Nucleotide-binding</keyword>
<gene>
    <name evidence="5" type="ORF">NSK_004136</name>
</gene>
<comment type="caution">
    <text evidence="5">The sequence shown here is derived from an EMBL/GenBank/DDBJ whole genome shotgun (WGS) entry which is preliminary data.</text>
</comment>
<dbReference type="FunFam" id="3.40.50.300:FF:000018">
    <property type="entry name" value="Cell division control 48"/>
    <property type="match status" value="1"/>
</dbReference>
<dbReference type="AlphaFoldDB" id="A0A4D9CZ55"/>
<reference evidence="5 6" key="1">
    <citation type="submission" date="2019-01" db="EMBL/GenBank/DDBJ databases">
        <title>Nuclear Genome Assembly of the Microalgal Biofuel strain Nannochloropsis salina CCMP1776.</title>
        <authorList>
            <person name="Hovde B."/>
        </authorList>
    </citation>
    <scope>NUCLEOTIDE SEQUENCE [LARGE SCALE GENOMIC DNA]</scope>
    <source>
        <strain evidence="5 6">CCMP1776</strain>
    </source>
</reference>
<dbReference type="InterPro" id="IPR003593">
    <property type="entry name" value="AAA+_ATPase"/>
</dbReference>
<dbReference type="InterPro" id="IPR003959">
    <property type="entry name" value="ATPase_AAA_core"/>
</dbReference>
<keyword evidence="6" id="KW-1185">Reference proteome</keyword>
<feature type="domain" description="AAA+ ATPase" evidence="4">
    <location>
        <begin position="578"/>
        <end position="715"/>
    </location>
</feature>
<dbReference type="InterPro" id="IPR041569">
    <property type="entry name" value="AAA_lid_3"/>
</dbReference>
<dbReference type="Proteomes" id="UP000355283">
    <property type="component" value="Unassembled WGS sequence"/>
</dbReference>
<dbReference type="InterPro" id="IPR027417">
    <property type="entry name" value="P-loop_NTPase"/>
</dbReference>
<dbReference type="PANTHER" id="PTHR23077">
    <property type="entry name" value="AAA-FAMILY ATPASE"/>
    <property type="match status" value="1"/>
</dbReference>
<keyword evidence="1" id="KW-0677">Repeat</keyword>
<dbReference type="GO" id="GO:0005737">
    <property type="term" value="C:cytoplasm"/>
    <property type="evidence" value="ECO:0007669"/>
    <property type="project" value="TreeGrafter"/>
</dbReference>
<organism evidence="5 6">
    <name type="scientific">Nannochloropsis salina CCMP1776</name>
    <dbReference type="NCBI Taxonomy" id="1027361"/>
    <lineage>
        <taxon>Eukaryota</taxon>
        <taxon>Sar</taxon>
        <taxon>Stramenopiles</taxon>
        <taxon>Ochrophyta</taxon>
        <taxon>Eustigmatophyceae</taxon>
        <taxon>Eustigmatales</taxon>
        <taxon>Monodopsidaceae</taxon>
        <taxon>Microchloropsis</taxon>
        <taxon>Microchloropsis salina</taxon>
    </lineage>
</organism>
<dbReference type="EMBL" id="SDOX01000018">
    <property type="protein sequence ID" value="TFJ84672.1"/>
    <property type="molecule type" value="Genomic_DNA"/>
</dbReference>
<evidence type="ECO:0000313" key="5">
    <source>
        <dbReference type="EMBL" id="TFJ84672.1"/>
    </source>
</evidence>
<sequence length="815" mass="87933">MRYQQQYQDVVMAEQLDDIVLRRGPASTPALPDRLVLSPFDSRRLRVKAGDWLLISRSQPEKESRVNEENEDCPRRDSGGLRLMLRAWPGSNVPQGTAVGGGPLLLGQFFGKRRQGEDVNISVRALPATAKWLAASKSSVTPVLFWKARLQSVLVGQLVFPGLRLAFASLGQGVSFEVVEVRAARGEMAGGAESMPDLATLTLKEVTAPPEPRVGLDLESVCEVLPGTRVAVPGLFPHGKAETATGWRGESSGPKGGERLAEGGWWASVGGLEAVVDELRQGVEQSLDSPHVFLDRGLRPARGFLLVGPSGTGKTTLLRAAAEYFGRGRGYHVMRVAGPEVVGRLVGETESRLRRVFREARARAPTVMVLDEVEALCPRREAASPDLDRRMVATLLALLDGFQGLDRVVVLAATSRPQALDPALRRPGRLDRELEVGVPGEAARGEILRVLLAGTGLESEVAADKVLQRVASRAHGFVGADLLLVCKEAAMLAVRRGMEAAGGGAGRDGGDPVRMTGEDLAAALALVRPSALREVAVEVPRVQWGDIGGMDRVKQSLRECVEWPLTRPEAFVRMGIAPPKGVLLYGPPGCSKTLMARALATESGMNFLAVKGPELLSKWLGESEKALQGLFKKARAAAPTVVFFDEVDALAGRRGDGEDCKASERVLSQLLTELDGVQPLRRVVVVAATNRPDLLDPALLRPGRIDRRVYVPPPDLASRREILKIALRGVPTESPEGEASEGAGLDLEELARRTEGFSGAEVVALSREAALCAVEEDPVHARLLRGRHFEQALAGWQRQITPRMLEYYRRYAGGS</sequence>
<dbReference type="GO" id="GO:0005524">
    <property type="term" value="F:ATP binding"/>
    <property type="evidence" value="ECO:0007669"/>
    <property type="project" value="UniProtKB-KW"/>
</dbReference>
<dbReference type="PROSITE" id="PS00674">
    <property type="entry name" value="AAA"/>
    <property type="match status" value="2"/>
</dbReference>
<dbReference type="Pfam" id="PF00004">
    <property type="entry name" value="AAA"/>
    <property type="match status" value="2"/>
</dbReference>